<evidence type="ECO:0000313" key="1">
    <source>
        <dbReference type="EMBL" id="KAJ8335291.1"/>
    </source>
</evidence>
<name>A0A9Q1EAQ0_SYNKA</name>
<dbReference type="OrthoDB" id="8957467at2759"/>
<dbReference type="AlphaFoldDB" id="A0A9Q1EAQ0"/>
<organism evidence="1 2">
    <name type="scientific">Synaphobranchus kaupii</name>
    <name type="common">Kaup's arrowtooth eel</name>
    <dbReference type="NCBI Taxonomy" id="118154"/>
    <lineage>
        <taxon>Eukaryota</taxon>
        <taxon>Metazoa</taxon>
        <taxon>Chordata</taxon>
        <taxon>Craniata</taxon>
        <taxon>Vertebrata</taxon>
        <taxon>Euteleostomi</taxon>
        <taxon>Actinopterygii</taxon>
        <taxon>Neopterygii</taxon>
        <taxon>Teleostei</taxon>
        <taxon>Anguilliformes</taxon>
        <taxon>Synaphobranchidae</taxon>
        <taxon>Synaphobranchus</taxon>
    </lineage>
</organism>
<comment type="caution">
    <text evidence="1">The sequence shown here is derived from an EMBL/GenBank/DDBJ whole genome shotgun (WGS) entry which is preliminary data.</text>
</comment>
<gene>
    <name evidence="1" type="ORF">SKAU_G00409300</name>
</gene>
<reference evidence="1" key="1">
    <citation type="journal article" date="2023" name="Science">
        <title>Genome structures resolve the early diversification of teleost fishes.</title>
        <authorList>
            <person name="Parey E."/>
            <person name="Louis A."/>
            <person name="Montfort J."/>
            <person name="Bouchez O."/>
            <person name="Roques C."/>
            <person name="Iampietro C."/>
            <person name="Lluch J."/>
            <person name="Castinel A."/>
            <person name="Donnadieu C."/>
            <person name="Desvignes T."/>
            <person name="Floi Bucao C."/>
            <person name="Jouanno E."/>
            <person name="Wen M."/>
            <person name="Mejri S."/>
            <person name="Dirks R."/>
            <person name="Jansen H."/>
            <person name="Henkel C."/>
            <person name="Chen W.J."/>
            <person name="Zahm M."/>
            <person name="Cabau C."/>
            <person name="Klopp C."/>
            <person name="Thompson A.W."/>
            <person name="Robinson-Rechavi M."/>
            <person name="Braasch I."/>
            <person name="Lecointre G."/>
            <person name="Bobe J."/>
            <person name="Postlethwait J.H."/>
            <person name="Berthelot C."/>
            <person name="Roest Crollius H."/>
            <person name="Guiguen Y."/>
        </authorList>
    </citation>
    <scope>NUCLEOTIDE SEQUENCE</scope>
    <source>
        <strain evidence="1">WJC10195</strain>
    </source>
</reference>
<protein>
    <submittedName>
        <fullName evidence="1">Uncharacterized protein</fullName>
    </submittedName>
</protein>
<accession>A0A9Q1EAQ0</accession>
<dbReference type="Proteomes" id="UP001152622">
    <property type="component" value="Chromosome 21"/>
</dbReference>
<proteinExistence type="predicted"/>
<evidence type="ECO:0000313" key="2">
    <source>
        <dbReference type="Proteomes" id="UP001152622"/>
    </source>
</evidence>
<dbReference type="EMBL" id="JAINUF010000021">
    <property type="protein sequence ID" value="KAJ8335291.1"/>
    <property type="molecule type" value="Genomic_DNA"/>
</dbReference>
<sequence length="240" mass="26865">MGDVGENVIWVRSNRATLWDGRFETCIGFQATCSPSAWLELCCCAPVLLWITTKTPDYDFTALPDYENFTIDYIFYSNTSGGTFNLEDILKGGRKEISEEEPVDTDTDTDTDTDHGHRTMLMRNMHWLPGHLLPLCLAGALLLCTSSALDYYEDPDYDFTALPDYENFTIDYIFYSNTSGGTFNLEDILKGGRKEISEEEPVDTDTDTDTDNVNAAGCSSPSLLLLHSLVLIQLCRLLSV</sequence>
<keyword evidence="2" id="KW-1185">Reference proteome</keyword>